<proteinExistence type="predicted"/>
<gene>
    <name evidence="1" type="ORF">BJ138DRAFT_1105792</name>
</gene>
<reference evidence="1" key="1">
    <citation type="journal article" date="2021" name="New Phytol.">
        <title>Evolutionary innovations through gain and loss of genes in the ectomycorrhizal Boletales.</title>
        <authorList>
            <person name="Wu G."/>
            <person name="Miyauchi S."/>
            <person name="Morin E."/>
            <person name="Kuo A."/>
            <person name="Drula E."/>
            <person name="Varga T."/>
            <person name="Kohler A."/>
            <person name="Feng B."/>
            <person name="Cao Y."/>
            <person name="Lipzen A."/>
            <person name="Daum C."/>
            <person name="Hundley H."/>
            <person name="Pangilinan J."/>
            <person name="Johnson J."/>
            <person name="Barry K."/>
            <person name="LaButti K."/>
            <person name="Ng V."/>
            <person name="Ahrendt S."/>
            <person name="Min B."/>
            <person name="Choi I.G."/>
            <person name="Park H."/>
            <person name="Plett J.M."/>
            <person name="Magnuson J."/>
            <person name="Spatafora J.W."/>
            <person name="Nagy L.G."/>
            <person name="Henrissat B."/>
            <person name="Grigoriev I.V."/>
            <person name="Yang Z.L."/>
            <person name="Xu J."/>
            <person name="Martin F.M."/>
        </authorList>
    </citation>
    <scope>NUCLEOTIDE SEQUENCE</scope>
    <source>
        <strain evidence="1">ATCC 28755</strain>
    </source>
</reference>
<evidence type="ECO:0000313" key="2">
    <source>
        <dbReference type="Proteomes" id="UP000790377"/>
    </source>
</evidence>
<evidence type="ECO:0000313" key="1">
    <source>
        <dbReference type="EMBL" id="KAH7905685.1"/>
    </source>
</evidence>
<comment type="caution">
    <text evidence="1">The sequence shown here is derived from an EMBL/GenBank/DDBJ whole genome shotgun (WGS) entry which is preliminary data.</text>
</comment>
<organism evidence="1 2">
    <name type="scientific">Hygrophoropsis aurantiaca</name>
    <dbReference type="NCBI Taxonomy" id="72124"/>
    <lineage>
        <taxon>Eukaryota</taxon>
        <taxon>Fungi</taxon>
        <taxon>Dikarya</taxon>
        <taxon>Basidiomycota</taxon>
        <taxon>Agaricomycotina</taxon>
        <taxon>Agaricomycetes</taxon>
        <taxon>Agaricomycetidae</taxon>
        <taxon>Boletales</taxon>
        <taxon>Coniophorineae</taxon>
        <taxon>Hygrophoropsidaceae</taxon>
        <taxon>Hygrophoropsis</taxon>
    </lineage>
</organism>
<dbReference type="EMBL" id="MU268143">
    <property type="protein sequence ID" value="KAH7905685.1"/>
    <property type="molecule type" value="Genomic_DNA"/>
</dbReference>
<name>A0ACB7ZXA2_9AGAM</name>
<keyword evidence="2" id="KW-1185">Reference proteome</keyword>
<sequence>MAITTRAKNANQHPGKFLLRDKQVRRTMVQKAEDDQREHEALEQKAAARQAGLARIAAIEDRLAAEELFDSANPPKPKPRPRRLPQKATEAAAAQTVKTNAANGAGSIGSVPLTKDMEGIRAKLDVDSGDHDDGVEVAGKGRKCRVQHVLR</sequence>
<accession>A0ACB7ZXA2</accession>
<protein>
    <submittedName>
        <fullName evidence="1">Uncharacterized protein</fullName>
    </submittedName>
</protein>
<dbReference type="Proteomes" id="UP000790377">
    <property type="component" value="Unassembled WGS sequence"/>
</dbReference>